<evidence type="ECO:0000313" key="1">
    <source>
        <dbReference type="EMBL" id="GAI98251.1"/>
    </source>
</evidence>
<name>X1U3P2_9ZZZZ</name>
<reference evidence="1" key="1">
    <citation type="journal article" date="2014" name="Front. Microbiol.">
        <title>High frequency of phylogenetically diverse reductive dehalogenase-homologous genes in deep subseafloor sedimentary metagenomes.</title>
        <authorList>
            <person name="Kawai M."/>
            <person name="Futagami T."/>
            <person name="Toyoda A."/>
            <person name="Takaki Y."/>
            <person name="Nishi S."/>
            <person name="Hori S."/>
            <person name="Arai W."/>
            <person name="Tsubouchi T."/>
            <person name="Morono Y."/>
            <person name="Uchiyama I."/>
            <person name="Ito T."/>
            <person name="Fujiyama A."/>
            <person name="Inagaki F."/>
            <person name="Takami H."/>
        </authorList>
    </citation>
    <scope>NUCLEOTIDE SEQUENCE</scope>
    <source>
        <strain evidence="1">Expedition CK06-06</strain>
    </source>
</reference>
<gene>
    <name evidence="1" type="ORF">S12H4_37307</name>
</gene>
<dbReference type="AlphaFoldDB" id="X1U3P2"/>
<organism evidence="1">
    <name type="scientific">marine sediment metagenome</name>
    <dbReference type="NCBI Taxonomy" id="412755"/>
    <lineage>
        <taxon>unclassified sequences</taxon>
        <taxon>metagenomes</taxon>
        <taxon>ecological metagenomes</taxon>
    </lineage>
</organism>
<proteinExistence type="predicted"/>
<feature type="non-terminal residue" evidence="1">
    <location>
        <position position="1"/>
    </location>
</feature>
<comment type="caution">
    <text evidence="1">The sequence shown here is derived from an EMBL/GenBank/DDBJ whole genome shotgun (WGS) entry which is preliminary data.</text>
</comment>
<accession>X1U3P2</accession>
<evidence type="ECO:0008006" key="2">
    <source>
        <dbReference type="Google" id="ProtNLM"/>
    </source>
</evidence>
<sequence>VFTVVYKENSWEVNREFFKENVPVYSIFESGEYVWLGSDTKAYRIKLSKEFEPVEVNSYYFLEEFSEKVIVTGLGNKPYFLLSTGIYGFDTEMDELVSIDTLQDRKQQFYQYVFAGDGQTWIYSSSLMM</sequence>
<dbReference type="EMBL" id="BARW01022333">
    <property type="protein sequence ID" value="GAI98251.1"/>
    <property type="molecule type" value="Genomic_DNA"/>
</dbReference>
<protein>
    <recommendedName>
        <fullName evidence="2">Dipeptidylpeptidase IV N-terminal domain-containing protein</fullName>
    </recommendedName>
</protein>